<name>A0A8H9G1C2_9SPHI</name>
<dbReference type="PANTHER" id="PTHR43280">
    <property type="entry name" value="ARAC-FAMILY TRANSCRIPTIONAL REGULATOR"/>
    <property type="match status" value="1"/>
</dbReference>
<keyword evidence="4" id="KW-1133">Transmembrane helix</keyword>
<reference evidence="6" key="2">
    <citation type="submission" date="2020-09" db="EMBL/GenBank/DDBJ databases">
        <authorList>
            <person name="Sun Q."/>
            <person name="Zhou Y."/>
        </authorList>
    </citation>
    <scope>NUCLEOTIDE SEQUENCE</scope>
    <source>
        <strain evidence="6">CGMCC 1.15966</strain>
    </source>
</reference>
<evidence type="ECO:0000256" key="2">
    <source>
        <dbReference type="ARBA" id="ARBA00023125"/>
    </source>
</evidence>
<dbReference type="Proteomes" id="UP000614460">
    <property type="component" value="Unassembled WGS sequence"/>
</dbReference>
<organism evidence="6 7">
    <name type="scientific">Sphingobacterium cellulitidis</name>
    <dbReference type="NCBI Taxonomy" id="1768011"/>
    <lineage>
        <taxon>Bacteria</taxon>
        <taxon>Pseudomonadati</taxon>
        <taxon>Bacteroidota</taxon>
        <taxon>Sphingobacteriia</taxon>
        <taxon>Sphingobacteriales</taxon>
        <taxon>Sphingobacteriaceae</taxon>
        <taxon>Sphingobacterium</taxon>
    </lineage>
</organism>
<dbReference type="PROSITE" id="PS01124">
    <property type="entry name" value="HTH_ARAC_FAMILY_2"/>
    <property type="match status" value="1"/>
</dbReference>
<dbReference type="SUPFAM" id="SSF46689">
    <property type="entry name" value="Homeodomain-like"/>
    <property type="match status" value="1"/>
</dbReference>
<evidence type="ECO:0000313" key="6">
    <source>
        <dbReference type="EMBL" id="GGE32031.1"/>
    </source>
</evidence>
<dbReference type="Gene3D" id="1.10.10.60">
    <property type="entry name" value="Homeodomain-like"/>
    <property type="match status" value="1"/>
</dbReference>
<feature type="transmembrane region" description="Helical" evidence="4">
    <location>
        <begin position="195"/>
        <end position="213"/>
    </location>
</feature>
<evidence type="ECO:0000259" key="5">
    <source>
        <dbReference type="PROSITE" id="PS01124"/>
    </source>
</evidence>
<evidence type="ECO:0000256" key="4">
    <source>
        <dbReference type="SAM" id="Phobius"/>
    </source>
</evidence>
<accession>A0A8H9G1C2</accession>
<feature type="transmembrane region" description="Helical" evidence="4">
    <location>
        <begin position="122"/>
        <end position="138"/>
    </location>
</feature>
<protein>
    <recommendedName>
        <fullName evidence="5">HTH araC/xylS-type domain-containing protein</fullName>
    </recommendedName>
</protein>
<dbReference type="GO" id="GO:0043565">
    <property type="term" value="F:sequence-specific DNA binding"/>
    <property type="evidence" value="ECO:0007669"/>
    <property type="project" value="InterPro"/>
</dbReference>
<dbReference type="InterPro" id="IPR018060">
    <property type="entry name" value="HTH_AraC"/>
</dbReference>
<dbReference type="EMBL" id="BMKM01000012">
    <property type="protein sequence ID" value="GGE32031.1"/>
    <property type="molecule type" value="Genomic_DNA"/>
</dbReference>
<feature type="transmembrane region" description="Helical" evidence="4">
    <location>
        <begin position="6"/>
        <end position="26"/>
    </location>
</feature>
<dbReference type="PROSITE" id="PS00041">
    <property type="entry name" value="HTH_ARAC_FAMILY_1"/>
    <property type="match status" value="1"/>
</dbReference>
<proteinExistence type="predicted"/>
<keyword evidence="2" id="KW-0238">DNA-binding</keyword>
<evidence type="ECO:0000313" key="7">
    <source>
        <dbReference type="Proteomes" id="UP000614460"/>
    </source>
</evidence>
<feature type="transmembrane region" description="Helical" evidence="4">
    <location>
        <begin position="159"/>
        <end position="183"/>
    </location>
</feature>
<keyword evidence="1" id="KW-0805">Transcription regulation</keyword>
<keyword evidence="4" id="KW-0812">Transmembrane</keyword>
<feature type="transmembrane region" description="Helical" evidence="4">
    <location>
        <begin position="63"/>
        <end position="80"/>
    </location>
</feature>
<dbReference type="InterPro" id="IPR009057">
    <property type="entry name" value="Homeodomain-like_sf"/>
</dbReference>
<dbReference type="AlphaFoldDB" id="A0A8H9G1C2"/>
<gene>
    <name evidence="6" type="ORF">GCM10011516_32190</name>
</gene>
<dbReference type="InterPro" id="IPR018062">
    <property type="entry name" value="HTH_AraC-typ_CS"/>
</dbReference>
<evidence type="ECO:0000256" key="1">
    <source>
        <dbReference type="ARBA" id="ARBA00023015"/>
    </source>
</evidence>
<keyword evidence="3" id="KW-0804">Transcription</keyword>
<dbReference type="RefSeq" id="WP_182499610.1">
    <property type="nucleotide sequence ID" value="NZ_BMKM01000012.1"/>
</dbReference>
<dbReference type="PANTHER" id="PTHR43280:SF2">
    <property type="entry name" value="HTH-TYPE TRANSCRIPTIONAL REGULATOR EXSA"/>
    <property type="match status" value="1"/>
</dbReference>
<reference evidence="6" key="1">
    <citation type="journal article" date="2014" name="Int. J. Syst. Evol. Microbiol.">
        <title>Complete genome sequence of Corynebacterium casei LMG S-19264T (=DSM 44701T), isolated from a smear-ripened cheese.</title>
        <authorList>
            <consortium name="US DOE Joint Genome Institute (JGI-PGF)"/>
            <person name="Walter F."/>
            <person name="Albersmeier A."/>
            <person name="Kalinowski J."/>
            <person name="Ruckert C."/>
        </authorList>
    </citation>
    <scope>NUCLEOTIDE SEQUENCE</scope>
    <source>
        <strain evidence="6">CGMCC 1.15966</strain>
    </source>
</reference>
<evidence type="ECO:0000256" key="3">
    <source>
        <dbReference type="ARBA" id="ARBA00023163"/>
    </source>
</evidence>
<keyword evidence="7" id="KW-1185">Reference proteome</keyword>
<comment type="caution">
    <text evidence="6">The sequence shown here is derived from an EMBL/GenBank/DDBJ whole genome shotgun (WGS) entry which is preliminary data.</text>
</comment>
<keyword evidence="4" id="KW-0472">Membrane</keyword>
<feature type="transmembrane region" description="Helical" evidence="4">
    <location>
        <begin position="92"/>
        <end position="110"/>
    </location>
</feature>
<dbReference type="SMART" id="SM00342">
    <property type="entry name" value="HTH_ARAC"/>
    <property type="match status" value="1"/>
</dbReference>
<sequence>MLVYFIYSAIVILCILSYQVYTNLPVKGVFEKVLSALIITLLIHIVFAALFRDIIPGYKYVDIGAPFGLLYGPFLYFGYLAFKYKKIKTKTIIIHGIPFFLLTIVYLIFLSSEFIRFQYGKTYYIILYSLFGLSWILYPISVLLKGNITEFLQLDTKRLYYYFIILLLVLAAFIIPTIMSTFIDKFDVGRPVSGITVYMIMMIGISMIYNYLFRSLISQLKPVDYSLKNPTVQNTNIPVIDHKFNQDAKESPYKDKILHYLEEKKYLNPEFNIDLMARDLKISRSIISQFFKDYFGQNVLKTINALRIEEVCKELTKPDFHMNIDDLALECGFSSRASFYRNFNLEKKCTPIEYREQYLPNLQ</sequence>
<feature type="transmembrane region" description="Helical" evidence="4">
    <location>
        <begin position="33"/>
        <end position="51"/>
    </location>
</feature>
<feature type="domain" description="HTH araC/xylS-type" evidence="5">
    <location>
        <begin position="255"/>
        <end position="357"/>
    </location>
</feature>
<dbReference type="GO" id="GO:0003700">
    <property type="term" value="F:DNA-binding transcription factor activity"/>
    <property type="evidence" value="ECO:0007669"/>
    <property type="project" value="InterPro"/>
</dbReference>
<dbReference type="Pfam" id="PF12833">
    <property type="entry name" value="HTH_18"/>
    <property type="match status" value="1"/>
</dbReference>